<organism evidence="5 6">
    <name type="scientific">Nocardioides zeae</name>
    <dbReference type="NCBI Taxonomy" id="1457234"/>
    <lineage>
        <taxon>Bacteria</taxon>
        <taxon>Bacillati</taxon>
        <taxon>Actinomycetota</taxon>
        <taxon>Actinomycetes</taxon>
        <taxon>Propionibacteriales</taxon>
        <taxon>Nocardioidaceae</taxon>
        <taxon>Nocardioides</taxon>
    </lineage>
</organism>
<gene>
    <name evidence="5" type="ORF">G3T38_15815</name>
</gene>
<comment type="caution">
    <text evidence="5">The sequence shown here is derived from an EMBL/GenBank/DDBJ whole genome shotgun (WGS) entry which is preliminary data.</text>
</comment>
<dbReference type="GO" id="GO:0016829">
    <property type="term" value="F:lyase activity"/>
    <property type="evidence" value="ECO:0007669"/>
    <property type="project" value="UniProtKB-KW"/>
</dbReference>
<dbReference type="Proteomes" id="UP000468687">
    <property type="component" value="Unassembled WGS sequence"/>
</dbReference>
<dbReference type="RefSeq" id="WP_163773280.1">
    <property type="nucleotide sequence ID" value="NZ_JAAGXA010000011.1"/>
</dbReference>
<sequence length="293" mass="30627">MTPTDVPASRPFVTGPEALVTVPDVEGTSRQSAADGLVLVEDREGVRLLTLNRPDQMNALSAALVGALGEELARAGADPAVRVVHVTGAGRAFCAGADLIESEVVTADSAAFRGLLRRWRRVFDSIDACPKPVVALLNGLTLAGGLELALACDYMVASSAARIGDVHANFGLVPGGGGSQRLTDAVGARAARWLMFSGEMVSADRALALGLVQEVVPADDFLEVCWEKGATMSARSQPGLAFMKRLSRPSITAQGIELEIEGAAHLVVGPDAREGLAAFREKRSPRFQAAADD</sequence>
<evidence type="ECO:0000256" key="1">
    <source>
        <dbReference type="ARBA" id="ARBA00005254"/>
    </source>
</evidence>
<dbReference type="InterPro" id="IPR018376">
    <property type="entry name" value="Enoyl-CoA_hyd/isom_CS"/>
</dbReference>
<dbReference type="InterPro" id="IPR029045">
    <property type="entry name" value="ClpP/crotonase-like_dom_sf"/>
</dbReference>
<dbReference type="AlphaFoldDB" id="A0A6P0HN73"/>
<dbReference type="PANTHER" id="PTHR11941:SF169">
    <property type="entry name" value="(7AS)-7A-METHYL-1,5-DIOXO-2,3,5,6,7,7A-HEXAHYDRO-1H-INDENE-CARBOXYL-COA HYDROLASE"/>
    <property type="match status" value="1"/>
</dbReference>
<evidence type="ECO:0000313" key="5">
    <source>
        <dbReference type="EMBL" id="NEN79740.1"/>
    </source>
</evidence>
<evidence type="ECO:0000313" key="6">
    <source>
        <dbReference type="Proteomes" id="UP000468687"/>
    </source>
</evidence>
<dbReference type="Gene3D" id="3.90.226.10">
    <property type="entry name" value="2-enoyl-CoA Hydratase, Chain A, domain 1"/>
    <property type="match status" value="1"/>
</dbReference>
<evidence type="ECO:0000256" key="4">
    <source>
        <dbReference type="RuleBase" id="RU003707"/>
    </source>
</evidence>
<evidence type="ECO:0000256" key="3">
    <source>
        <dbReference type="ARBA" id="ARBA00023239"/>
    </source>
</evidence>
<dbReference type="EMBL" id="JAAGXA010000011">
    <property type="protein sequence ID" value="NEN79740.1"/>
    <property type="molecule type" value="Genomic_DNA"/>
</dbReference>
<dbReference type="PANTHER" id="PTHR11941">
    <property type="entry name" value="ENOYL-COA HYDRATASE-RELATED"/>
    <property type="match status" value="1"/>
</dbReference>
<comment type="similarity">
    <text evidence="1 4">Belongs to the enoyl-CoA hydratase/isomerase family.</text>
</comment>
<dbReference type="GO" id="GO:0016853">
    <property type="term" value="F:isomerase activity"/>
    <property type="evidence" value="ECO:0007669"/>
    <property type="project" value="UniProtKB-KW"/>
</dbReference>
<dbReference type="InterPro" id="IPR014748">
    <property type="entry name" value="Enoyl-CoA_hydra_C"/>
</dbReference>
<accession>A0A6P0HN73</accession>
<keyword evidence="6" id="KW-1185">Reference proteome</keyword>
<name>A0A6P0HN73_9ACTN</name>
<evidence type="ECO:0000256" key="2">
    <source>
        <dbReference type="ARBA" id="ARBA00023098"/>
    </source>
</evidence>
<keyword evidence="2" id="KW-0443">Lipid metabolism</keyword>
<dbReference type="SUPFAM" id="SSF52096">
    <property type="entry name" value="ClpP/crotonase"/>
    <property type="match status" value="1"/>
</dbReference>
<protein>
    <submittedName>
        <fullName evidence="5">Enoyl-CoA hydratase/isomerase family protein</fullName>
    </submittedName>
</protein>
<dbReference type="GO" id="GO:0006635">
    <property type="term" value="P:fatty acid beta-oxidation"/>
    <property type="evidence" value="ECO:0007669"/>
    <property type="project" value="TreeGrafter"/>
</dbReference>
<reference evidence="5 6" key="1">
    <citation type="journal article" date="2014" name="Int. J. Syst. Evol. Microbiol.">
        <title>Nocardioides zeae sp. nov., isolated from the stem of Zea mays.</title>
        <authorList>
            <person name="Glaeser S.P."/>
            <person name="McInroy J.A."/>
            <person name="Busse H.J."/>
            <person name="Kampfer P."/>
        </authorList>
    </citation>
    <scope>NUCLEOTIDE SEQUENCE [LARGE SCALE GENOMIC DNA]</scope>
    <source>
        <strain evidence="5 6">JCM 30728</strain>
    </source>
</reference>
<dbReference type="Pfam" id="PF00378">
    <property type="entry name" value="ECH_1"/>
    <property type="match status" value="1"/>
</dbReference>
<dbReference type="Gene3D" id="1.10.12.10">
    <property type="entry name" value="Lyase 2-enoyl-coa Hydratase, Chain A, domain 2"/>
    <property type="match status" value="1"/>
</dbReference>
<proteinExistence type="inferred from homology"/>
<keyword evidence="3" id="KW-0456">Lyase</keyword>
<dbReference type="CDD" id="cd06558">
    <property type="entry name" value="crotonase-like"/>
    <property type="match status" value="1"/>
</dbReference>
<dbReference type="PROSITE" id="PS00166">
    <property type="entry name" value="ENOYL_COA_HYDRATASE"/>
    <property type="match status" value="1"/>
</dbReference>
<dbReference type="InterPro" id="IPR001753">
    <property type="entry name" value="Enoyl-CoA_hydra/iso"/>
</dbReference>
<keyword evidence="5" id="KW-0413">Isomerase</keyword>